<evidence type="ECO:0000313" key="2">
    <source>
        <dbReference type="Proteomes" id="UP000437974"/>
    </source>
</evidence>
<accession>A0A6B9J296</accession>
<dbReference type="RefSeq" id="YP_009853503.1">
    <property type="nucleotide sequence ID" value="NC_048821.1"/>
</dbReference>
<proteinExistence type="predicted"/>
<organism evidence="1 2">
    <name type="scientific">Photobacterium phage PDCC-1</name>
    <dbReference type="NCBI Taxonomy" id="2664246"/>
    <lineage>
        <taxon>Viruses</taxon>
        <taxon>Duplodnaviria</taxon>
        <taxon>Heunggongvirae</taxon>
        <taxon>Uroviricota</taxon>
        <taxon>Caudoviricetes</taxon>
        <taxon>Chimalliviridae</taxon>
        <taxon>Gorgonvirinae</taxon>
        <taxon>Aphroditevirus</taxon>
        <taxon>Aphroditevirus PDCC1</taxon>
    </lineage>
</organism>
<keyword evidence="2" id="KW-1185">Reference proteome</keyword>
<protein>
    <submittedName>
        <fullName evidence="1">Uncharacterized protein</fullName>
    </submittedName>
</protein>
<reference evidence="1 2" key="1">
    <citation type="submission" date="2019-10" db="EMBL/GenBank/DDBJ databases">
        <title>Draft genome sequence of Photobacterium phage PDCC-1.</title>
        <authorList>
            <person name="Quiroz-Guzman E."/>
        </authorList>
    </citation>
    <scope>NUCLEOTIDE SEQUENCE [LARGE SCALE GENOMIC DNA]</scope>
</reference>
<evidence type="ECO:0000313" key="1">
    <source>
        <dbReference type="EMBL" id="QGZ14514.1"/>
    </source>
</evidence>
<name>A0A6B9J296_9CAUD</name>
<dbReference type="EMBL" id="MN562221">
    <property type="protein sequence ID" value="QGZ14514.1"/>
    <property type="molecule type" value="Genomic_DNA"/>
</dbReference>
<dbReference type="KEGG" id="vg:55624187"/>
<sequence length="59" mass="6662">MVDNKQLNSNGIEAEDSIKQALKRMGERSYYITGTGSFLYEPIVEPHEFLLRALTSGLE</sequence>
<dbReference type="Proteomes" id="UP000437974">
    <property type="component" value="Segment"/>
</dbReference>
<dbReference type="GeneID" id="55624187"/>